<dbReference type="InterPro" id="IPR008258">
    <property type="entry name" value="Transglycosylase_SLT_dom_1"/>
</dbReference>
<dbReference type="Gene3D" id="1.10.530.10">
    <property type="match status" value="1"/>
</dbReference>
<evidence type="ECO:0000313" key="4">
    <source>
        <dbReference type="Proteomes" id="UP000002029"/>
    </source>
</evidence>
<evidence type="ECO:0000259" key="2">
    <source>
        <dbReference type="Pfam" id="PF01464"/>
    </source>
</evidence>
<dbReference type="InterPro" id="IPR036689">
    <property type="entry name" value="ESAT-6-like_sf"/>
</dbReference>
<dbReference type="Proteomes" id="UP000002029">
    <property type="component" value="Chromosome"/>
</dbReference>
<dbReference type="KEGG" id="sro:Sros_8106"/>
<dbReference type="HOGENOM" id="CLU_044331_0_0_11"/>
<feature type="compositionally biased region" description="Basic and acidic residues" evidence="1">
    <location>
        <begin position="1"/>
        <end position="17"/>
    </location>
</feature>
<feature type="compositionally biased region" description="Gly residues" evidence="1">
    <location>
        <begin position="233"/>
        <end position="265"/>
    </location>
</feature>
<dbReference type="AlphaFoldDB" id="D2AX34"/>
<dbReference type="eggNOG" id="COG3953">
    <property type="taxonomic scope" value="Bacteria"/>
</dbReference>
<dbReference type="STRING" id="479432.Sros_8106"/>
<dbReference type="SUPFAM" id="SSF53955">
    <property type="entry name" value="Lysozyme-like"/>
    <property type="match status" value="1"/>
</dbReference>
<feature type="region of interest" description="Disordered" evidence="1">
    <location>
        <begin position="220"/>
        <end position="272"/>
    </location>
</feature>
<dbReference type="InterPro" id="IPR023346">
    <property type="entry name" value="Lysozyme-like_dom_sf"/>
</dbReference>
<keyword evidence="4" id="KW-1185">Reference proteome</keyword>
<organism evidence="3 4">
    <name type="scientific">Streptosporangium roseum (strain ATCC 12428 / DSM 43021 / JCM 3005 / KCTC 9067 / NCIMB 10171 / NRRL 2505 / NI 9100)</name>
    <dbReference type="NCBI Taxonomy" id="479432"/>
    <lineage>
        <taxon>Bacteria</taxon>
        <taxon>Bacillati</taxon>
        <taxon>Actinomycetota</taxon>
        <taxon>Actinomycetes</taxon>
        <taxon>Streptosporangiales</taxon>
        <taxon>Streptosporangiaceae</taxon>
        <taxon>Streptosporangium</taxon>
    </lineage>
</organism>
<dbReference type="InterPro" id="IPR010310">
    <property type="entry name" value="T7SS_ESAT-6-like"/>
</dbReference>
<dbReference type="Gene3D" id="1.10.287.1060">
    <property type="entry name" value="ESAT-6-like"/>
    <property type="match status" value="1"/>
</dbReference>
<dbReference type="SUPFAM" id="SSF140453">
    <property type="entry name" value="EsxAB dimer-like"/>
    <property type="match status" value="1"/>
</dbReference>
<dbReference type="RefSeq" id="WP_012894491.1">
    <property type="nucleotide sequence ID" value="NC_013595.1"/>
</dbReference>
<feature type="region of interest" description="Disordered" evidence="1">
    <location>
        <begin position="1"/>
        <end position="20"/>
    </location>
</feature>
<dbReference type="eggNOG" id="COG0791">
    <property type="taxonomic scope" value="Bacteria"/>
</dbReference>
<sequence length="416" mass="44020">MSDDRGSLTDRDGDREPIVPVVPGSSELLTIAMKVNGAKDSITTIANRWRTTAGDLNDHAIELTRAVNTVDHSWQGDSADAFDDYMRKYGKAGDALHLALADCAGALDTAAGALDTAETKVKTLTENLVTEWNTYRTNNSKNADGSTRTETELAAGIKPSVDTAVSNARLQLDSADKAVTQAAADLKTYMDERSIHFSDIPAVGDERFMAPDRVLHWEKTPLANPGQTTLAGTNGGNGGNGGNGSGGSGSGGDASGVIGSGGTSSGGTIPQPKEKVVGWIKEALTIIKSGKIDGFLARKGILEKVKDLDPNDPKDIERIWKIIFHESGGNPNAQNNWDINARNGVPSQGLMQTIPPTFAAWSPEGHKVIKDPVDNIIAGVLYTYGRYGSLAEHPGIASLERVDAQGRPDPGGYKPY</sequence>
<dbReference type="eggNOG" id="COG4842">
    <property type="taxonomic scope" value="Bacteria"/>
</dbReference>
<dbReference type="Pfam" id="PF06013">
    <property type="entry name" value="WXG100"/>
    <property type="match status" value="1"/>
</dbReference>
<accession>D2AX34</accession>
<evidence type="ECO:0000256" key="1">
    <source>
        <dbReference type="SAM" id="MobiDB-lite"/>
    </source>
</evidence>
<reference evidence="3 4" key="1">
    <citation type="journal article" date="2010" name="Stand. Genomic Sci.">
        <title>Complete genome sequence of Streptosporangium roseum type strain (NI 9100).</title>
        <authorList>
            <person name="Nolan M."/>
            <person name="Sikorski J."/>
            <person name="Jando M."/>
            <person name="Lucas S."/>
            <person name="Lapidus A."/>
            <person name="Glavina Del Rio T."/>
            <person name="Chen F."/>
            <person name="Tice H."/>
            <person name="Pitluck S."/>
            <person name="Cheng J.F."/>
            <person name="Chertkov O."/>
            <person name="Sims D."/>
            <person name="Meincke L."/>
            <person name="Brettin T."/>
            <person name="Han C."/>
            <person name="Detter J.C."/>
            <person name="Bruce D."/>
            <person name="Goodwin L."/>
            <person name="Land M."/>
            <person name="Hauser L."/>
            <person name="Chang Y.J."/>
            <person name="Jeffries C.D."/>
            <person name="Ivanova N."/>
            <person name="Mavromatis K."/>
            <person name="Mikhailova N."/>
            <person name="Chen A."/>
            <person name="Palaniappan K."/>
            <person name="Chain P."/>
            <person name="Rohde M."/>
            <person name="Goker M."/>
            <person name="Bristow J."/>
            <person name="Eisen J.A."/>
            <person name="Markowitz V."/>
            <person name="Hugenholtz P."/>
            <person name="Kyrpides N.C."/>
            <person name="Klenk H.P."/>
        </authorList>
    </citation>
    <scope>NUCLEOTIDE SEQUENCE [LARGE SCALE GENOMIC DNA]</scope>
    <source>
        <strain evidence="4">ATCC 12428 / DSM 43021 / JCM 3005 / NI 9100</strain>
    </source>
</reference>
<evidence type="ECO:0000313" key="3">
    <source>
        <dbReference type="EMBL" id="ACZ90761.1"/>
    </source>
</evidence>
<proteinExistence type="predicted"/>
<dbReference type="Pfam" id="PF01464">
    <property type="entry name" value="SLT"/>
    <property type="match status" value="1"/>
</dbReference>
<protein>
    <submittedName>
        <fullName evidence="3">SLT domain protein-like protein</fullName>
    </submittedName>
</protein>
<dbReference type="OrthoDB" id="9815778at2"/>
<name>D2AX34_STRRD</name>
<dbReference type="EMBL" id="CP001814">
    <property type="protein sequence ID" value="ACZ90761.1"/>
    <property type="molecule type" value="Genomic_DNA"/>
</dbReference>
<dbReference type="CDD" id="cd13402">
    <property type="entry name" value="LT_TF-like"/>
    <property type="match status" value="1"/>
</dbReference>
<feature type="domain" description="Transglycosylase SLT" evidence="2">
    <location>
        <begin position="319"/>
        <end position="391"/>
    </location>
</feature>
<gene>
    <name evidence="3" type="ordered locus">Sros_8106</name>
</gene>